<feature type="transmembrane region" description="Helical" evidence="11">
    <location>
        <begin position="119"/>
        <end position="140"/>
    </location>
</feature>
<evidence type="ECO:0000256" key="6">
    <source>
        <dbReference type="ARBA" id="ARBA00023040"/>
    </source>
</evidence>
<keyword evidence="8 12" id="KW-0675">Receptor</keyword>
<sequence length="387" mass="43104">MMAVDPTYPLYPILCIVSAVFMFLILSHSFIRQSWNLAVTLLCIGLFLDNLTHGINAVVWRDNADIKVPVYCDIISRLQFFMNFLPSICSLLITRKLYIISTMRDVGPPNRKTRLIDLGIEWGWGLGYPLFMTVVIYTLCQDTRFIVLQGFGCASSTSDSWFSVVVISILPLIPPLISIFFYCPLIIRTLYVRSRRLNDFLQTNGSMSRASYMRILALGCLDIVITLPISIINLVSFFATLTGESSLPAYVGWQANHADFSPFGIPYADLTDTPWDSFTTYFDYGQYAVLAVAIFALFGLTSSARSAYWSRFSFVCKLVGLKPPVRRGQSDSVKLDSITFAPGHMHAASMPQEDLGSTAFGTSESKPESDSTPVASTQHSKSLNLIV</sequence>
<feature type="compositionally biased region" description="Polar residues" evidence="10">
    <location>
        <begin position="359"/>
        <end position="387"/>
    </location>
</feature>
<organism evidence="12 13">
    <name type="scientific">Mycena pura</name>
    <dbReference type="NCBI Taxonomy" id="153505"/>
    <lineage>
        <taxon>Eukaryota</taxon>
        <taxon>Fungi</taxon>
        <taxon>Dikarya</taxon>
        <taxon>Basidiomycota</taxon>
        <taxon>Agaricomycotina</taxon>
        <taxon>Agaricomycetes</taxon>
        <taxon>Agaricomycetidae</taxon>
        <taxon>Agaricales</taxon>
        <taxon>Marasmiineae</taxon>
        <taxon>Mycenaceae</taxon>
        <taxon>Mycena</taxon>
    </lineage>
</organism>
<evidence type="ECO:0000256" key="1">
    <source>
        <dbReference type="ARBA" id="ARBA00004141"/>
    </source>
</evidence>
<dbReference type="GO" id="GO:0004932">
    <property type="term" value="F:mating-type factor pheromone receptor activity"/>
    <property type="evidence" value="ECO:0007669"/>
    <property type="project" value="InterPro"/>
</dbReference>
<dbReference type="InterPro" id="IPR001499">
    <property type="entry name" value="GPCR_STE3"/>
</dbReference>
<dbReference type="GO" id="GO:0005886">
    <property type="term" value="C:plasma membrane"/>
    <property type="evidence" value="ECO:0007669"/>
    <property type="project" value="TreeGrafter"/>
</dbReference>
<evidence type="ECO:0000256" key="5">
    <source>
        <dbReference type="ARBA" id="ARBA00022989"/>
    </source>
</evidence>
<name>A0AAD6YR21_9AGAR</name>
<dbReference type="EMBL" id="JARJCW010000003">
    <property type="protein sequence ID" value="KAJ7226850.1"/>
    <property type="molecule type" value="Genomic_DNA"/>
</dbReference>
<feature type="transmembrane region" description="Helical" evidence="11">
    <location>
        <begin position="215"/>
        <end position="239"/>
    </location>
</feature>
<proteinExistence type="inferred from homology"/>
<reference evidence="12" key="1">
    <citation type="submission" date="2023-03" db="EMBL/GenBank/DDBJ databases">
        <title>Massive genome expansion in bonnet fungi (Mycena s.s.) driven by repeated elements and novel gene families across ecological guilds.</title>
        <authorList>
            <consortium name="Lawrence Berkeley National Laboratory"/>
            <person name="Harder C.B."/>
            <person name="Miyauchi S."/>
            <person name="Viragh M."/>
            <person name="Kuo A."/>
            <person name="Thoen E."/>
            <person name="Andreopoulos B."/>
            <person name="Lu D."/>
            <person name="Skrede I."/>
            <person name="Drula E."/>
            <person name="Henrissat B."/>
            <person name="Morin E."/>
            <person name="Kohler A."/>
            <person name="Barry K."/>
            <person name="LaButti K."/>
            <person name="Morin E."/>
            <person name="Salamov A."/>
            <person name="Lipzen A."/>
            <person name="Mereny Z."/>
            <person name="Hegedus B."/>
            <person name="Baldrian P."/>
            <person name="Stursova M."/>
            <person name="Weitz H."/>
            <person name="Taylor A."/>
            <person name="Grigoriev I.V."/>
            <person name="Nagy L.G."/>
            <person name="Martin F."/>
            <person name="Kauserud H."/>
        </authorList>
    </citation>
    <scope>NUCLEOTIDE SEQUENCE</scope>
    <source>
        <strain evidence="12">9144</strain>
    </source>
</reference>
<dbReference type="Pfam" id="PF02076">
    <property type="entry name" value="STE3"/>
    <property type="match status" value="1"/>
</dbReference>
<feature type="transmembrane region" description="Helical" evidence="11">
    <location>
        <begin position="80"/>
        <end position="98"/>
    </location>
</feature>
<dbReference type="AlphaFoldDB" id="A0AAD6YR21"/>
<evidence type="ECO:0000256" key="4">
    <source>
        <dbReference type="ARBA" id="ARBA00022692"/>
    </source>
</evidence>
<evidence type="ECO:0000313" key="12">
    <source>
        <dbReference type="EMBL" id="KAJ7226850.1"/>
    </source>
</evidence>
<feature type="transmembrane region" description="Helical" evidence="11">
    <location>
        <begin position="284"/>
        <end position="304"/>
    </location>
</feature>
<dbReference type="PANTHER" id="PTHR28097">
    <property type="entry name" value="PHEROMONE A FACTOR RECEPTOR"/>
    <property type="match status" value="1"/>
</dbReference>
<feature type="region of interest" description="Disordered" evidence="10">
    <location>
        <begin position="348"/>
        <end position="387"/>
    </location>
</feature>
<keyword evidence="7 11" id="KW-0472">Membrane</keyword>
<keyword evidence="3" id="KW-0589">Pheromone response</keyword>
<feature type="transmembrane region" description="Helical" evidence="11">
    <location>
        <begin position="160"/>
        <end position="187"/>
    </location>
</feature>
<accession>A0AAD6YR21</accession>
<dbReference type="PANTHER" id="PTHR28097:SF1">
    <property type="entry name" value="PHEROMONE A FACTOR RECEPTOR"/>
    <property type="match status" value="1"/>
</dbReference>
<dbReference type="PRINTS" id="PR00899">
    <property type="entry name" value="GPCRSTE3"/>
</dbReference>
<dbReference type="GO" id="GO:0000750">
    <property type="term" value="P:pheromone-dependent signal transduction involved in conjugation with cellular fusion"/>
    <property type="evidence" value="ECO:0007669"/>
    <property type="project" value="TreeGrafter"/>
</dbReference>
<dbReference type="Proteomes" id="UP001219525">
    <property type="component" value="Unassembled WGS sequence"/>
</dbReference>
<feature type="transmembrane region" description="Helical" evidence="11">
    <location>
        <begin position="6"/>
        <end position="26"/>
    </location>
</feature>
<keyword evidence="4 11" id="KW-0812">Transmembrane</keyword>
<protein>
    <submittedName>
        <fullName evidence="12">Pheromone A receptor-domain-containing protein</fullName>
    </submittedName>
</protein>
<feature type="transmembrane region" description="Helical" evidence="11">
    <location>
        <begin position="38"/>
        <end position="60"/>
    </location>
</feature>
<evidence type="ECO:0000256" key="7">
    <source>
        <dbReference type="ARBA" id="ARBA00023136"/>
    </source>
</evidence>
<keyword evidence="13" id="KW-1185">Reference proteome</keyword>
<gene>
    <name evidence="12" type="ORF">GGX14DRAFT_627237</name>
</gene>
<comment type="similarity">
    <text evidence="2">Belongs to the G-protein coupled receptor 4 family.</text>
</comment>
<keyword evidence="6" id="KW-0297">G-protein coupled receptor</keyword>
<keyword evidence="5 11" id="KW-1133">Transmembrane helix</keyword>
<evidence type="ECO:0000256" key="8">
    <source>
        <dbReference type="ARBA" id="ARBA00023170"/>
    </source>
</evidence>
<evidence type="ECO:0000256" key="3">
    <source>
        <dbReference type="ARBA" id="ARBA00022507"/>
    </source>
</evidence>
<keyword evidence="9" id="KW-0807">Transducer</keyword>
<evidence type="ECO:0000256" key="11">
    <source>
        <dbReference type="SAM" id="Phobius"/>
    </source>
</evidence>
<evidence type="ECO:0000256" key="2">
    <source>
        <dbReference type="ARBA" id="ARBA00011085"/>
    </source>
</evidence>
<evidence type="ECO:0000256" key="10">
    <source>
        <dbReference type="SAM" id="MobiDB-lite"/>
    </source>
</evidence>
<comment type="subcellular location">
    <subcellularLocation>
        <location evidence="1">Membrane</location>
        <topology evidence="1">Multi-pass membrane protein</topology>
    </subcellularLocation>
</comment>
<comment type="caution">
    <text evidence="12">The sequence shown here is derived from an EMBL/GenBank/DDBJ whole genome shotgun (WGS) entry which is preliminary data.</text>
</comment>
<evidence type="ECO:0000256" key="9">
    <source>
        <dbReference type="ARBA" id="ARBA00023224"/>
    </source>
</evidence>
<evidence type="ECO:0000313" key="13">
    <source>
        <dbReference type="Proteomes" id="UP001219525"/>
    </source>
</evidence>